<feature type="region of interest" description="Disordered" evidence="1">
    <location>
        <begin position="92"/>
        <end position="113"/>
    </location>
</feature>
<accession>A0AAV3YXA1</accession>
<dbReference type="Proteomes" id="UP000735302">
    <property type="component" value="Unassembled WGS sequence"/>
</dbReference>
<sequence length="144" mass="15850">MVSIGFHMKPAGLQSWSSGSRQRTLVPTSAQMTLFAVHFAREASAYFLKYWLRRSSAHQQTQAPTSRCLASYLCTHRLTPRPQGASQVICAPTDSGPDPRVPRKSYVHPQTEAPTSGCLASHMYTHRLTPQPQGALQVICAPTD</sequence>
<evidence type="ECO:0000256" key="1">
    <source>
        <dbReference type="SAM" id="MobiDB-lite"/>
    </source>
</evidence>
<proteinExistence type="predicted"/>
<organism evidence="2 3">
    <name type="scientific">Plakobranchus ocellatus</name>
    <dbReference type="NCBI Taxonomy" id="259542"/>
    <lineage>
        <taxon>Eukaryota</taxon>
        <taxon>Metazoa</taxon>
        <taxon>Spiralia</taxon>
        <taxon>Lophotrochozoa</taxon>
        <taxon>Mollusca</taxon>
        <taxon>Gastropoda</taxon>
        <taxon>Heterobranchia</taxon>
        <taxon>Euthyneura</taxon>
        <taxon>Panpulmonata</taxon>
        <taxon>Sacoglossa</taxon>
        <taxon>Placobranchoidea</taxon>
        <taxon>Plakobranchidae</taxon>
        <taxon>Plakobranchus</taxon>
    </lineage>
</organism>
<keyword evidence="3" id="KW-1185">Reference proteome</keyword>
<dbReference type="EMBL" id="BLXT01001608">
    <property type="protein sequence ID" value="GFN86857.1"/>
    <property type="molecule type" value="Genomic_DNA"/>
</dbReference>
<comment type="caution">
    <text evidence="2">The sequence shown here is derived from an EMBL/GenBank/DDBJ whole genome shotgun (WGS) entry which is preliminary data.</text>
</comment>
<evidence type="ECO:0000313" key="2">
    <source>
        <dbReference type="EMBL" id="GFN86857.1"/>
    </source>
</evidence>
<protein>
    <submittedName>
        <fullName evidence="2">Uncharacterized protein</fullName>
    </submittedName>
</protein>
<reference evidence="2 3" key="1">
    <citation type="journal article" date="2021" name="Elife">
        <title>Chloroplast acquisition without the gene transfer in kleptoplastic sea slugs, Plakobranchus ocellatus.</title>
        <authorList>
            <person name="Maeda T."/>
            <person name="Takahashi S."/>
            <person name="Yoshida T."/>
            <person name="Shimamura S."/>
            <person name="Takaki Y."/>
            <person name="Nagai Y."/>
            <person name="Toyoda A."/>
            <person name="Suzuki Y."/>
            <person name="Arimoto A."/>
            <person name="Ishii H."/>
            <person name="Satoh N."/>
            <person name="Nishiyama T."/>
            <person name="Hasebe M."/>
            <person name="Maruyama T."/>
            <person name="Minagawa J."/>
            <person name="Obokata J."/>
            <person name="Shigenobu S."/>
        </authorList>
    </citation>
    <scope>NUCLEOTIDE SEQUENCE [LARGE SCALE GENOMIC DNA]</scope>
</reference>
<gene>
    <name evidence="2" type="ORF">PoB_001336300</name>
</gene>
<dbReference type="AlphaFoldDB" id="A0AAV3YXA1"/>
<evidence type="ECO:0000313" key="3">
    <source>
        <dbReference type="Proteomes" id="UP000735302"/>
    </source>
</evidence>
<name>A0AAV3YXA1_9GAST</name>